<reference evidence="2" key="1">
    <citation type="journal article" date="2019" name="Nat. Commun.">
        <title>The genome of broomcorn millet.</title>
        <authorList>
            <person name="Zou C."/>
            <person name="Miki D."/>
            <person name="Li D."/>
            <person name="Tang Q."/>
            <person name="Xiao L."/>
            <person name="Rajput S."/>
            <person name="Deng P."/>
            <person name="Jia W."/>
            <person name="Huang R."/>
            <person name="Zhang M."/>
            <person name="Sun Y."/>
            <person name="Hu J."/>
            <person name="Fu X."/>
            <person name="Schnable P.S."/>
            <person name="Li F."/>
            <person name="Zhang H."/>
            <person name="Feng B."/>
            <person name="Zhu X."/>
            <person name="Liu R."/>
            <person name="Schnable J.C."/>
            <person name="Zhu J.-K."/>
            <person name="Zhang H."/>
        </authorList>
    </citation>
    <scope>NUCLEOTIDE SEQUENCE [LARGE SCALE GENOMIC DNA]</scope>
</reference>
<dbReference type="Gene3D" id="1.20.930.20">
    <property type="entry name" value="Adaptor protein Cbl, N-terminal domain"/>
    <property type="match status" value="1"/>
</dbReference>
<dbReference type="AlphaFoldDB" id="A0A3L6T4I7"/>
<evidence type="ECO:0000313" key="1">
    <source>
        <dbReference type="EMBL" id="RLN30865.1"/>
    </source>
</evidence>
<protein>
    <submittedName>
        <fullName evidence="1">Uncharacterized protein</fullName>
    </submittedName>
</protein>
<dbReference type="OrthoDB" id="610414at2759"/>
<dbReference type="GO" id="GO:0007166">
    <property type="term" value="P:cell surface receptor signaling pathway"/>
    <property type="evidence" value="ECO:0007669"/>
    <property type="project" value="InterPro"/>
</dbReference>
<proteinExistence type="predicted"/>
<accession>A0A3L6T4I7</accession>
<evidence type="ECO:0000313" key="2">
    <source>
        <dbReference type="Proteomes" id="UP000275267"/>
    </source>
</evidence>
<dbReference type="EMBL" id="PQIB02000003">
    <property type="protein sequence ID" value="RLN30865.1"/>
    <property type="molecule type" value="Genomic_DNA"/>
</dbReference>
<name>A0A3L6T4I7_PANMI</name>
<sequence length="146" mass="16137">MSVLPNNQPLMSMGPAIEALDKIPSEAQELVKECKQVHVPLPAAPDGDMNNQRSTRIVTEIVGVADPIKVKVKIARRNKGECLEIDELTGIVSAFLPQFKNTDMIKDPALSAELEKIVNTFKHAYGLLFQTLIAVLRSSLRRSRAF</sequence>
<gene>
    <name evidence="1" type="ORF">C2845_PM05G18240</name>
</gene>
<dbReference type="PANTHER" id="PTHR35832">
    <property type="entry name" value="OS12G0248400 PROTEIN-RELATED"/>
    <property type="match status" value="1"/>
</dbReference>
<comment type="caution">
    <text evidence="1">The sequence shown here is derived from an EMBL/GenBank/DDBJ whole genome shotgun (WGS) entry which is preliminary data.</text>
</comment>
<dbReference type="InterPro" id="IPR036537">
    <property type="entry name" value="Adaptor_Cbl_N_dom_sf"/>
</dbReference>
<dbReference type="Proteomes" id="UP000275267">
    <property type="component" value="Unassembled WGS sequence"/>
</dbReference>
<keyword evidence="2" id="KW-1185">Reference proteome</keyword>
<organism evidence="1 2">
    <name type="scientific">Panicum miliaceum</name>
    <name type="common">Proso millet</name>
    <name type="synonym">Broomcorn millet</name>
    <dbReference type="NCBI Taxonomy" id="4540"/>
    <lineage>
        <taxon>Eukaryota</taxon>
        <taxon>Viridiplantae</taxon>
        <taxon>Streptophyta</taxon>
        <taxon>Embryophyta</taxon>
        <taxon>Tracheophyta</taxon>
        <taxon>Spermatophyta</taxon>
        <taxon>Magnoliopsida</taxon>
        <taxon>Liliopsida</taxon>
        <taxon>Poales</taxon>
        <taxon>Poaceae</taxon>
        <taxon>PACMAD clade</taxon>
        <taxon>Panicoideae</taxon>
        <taxon>Panicodae</taxon>
        <taxon>Paniceae</taxon>
        <taxon>Panicinae</taxon>
        <taxon>Panicum</taxon>
        <taxon>Panicum sect. Panicum</taxon>
    </lineage>
</organism>